<dbReference type="GO" id="GO:0043565">
    <property type="term" value="F:sequence-specific DNA binding"/>
    <property type="evidence" value="ECO:0007669"/>
    <property type="project" value="InterPro"/>
</dbReference>
<organism evidence="11 12">
    <name type="scientific">Paenibacillus beijingensis</name>
    <dbReference type="NCBI Taxonomy" id="1126833"/>
    <lineage>
        <taxon>Bacteria</taxon>
        <taxon>Bacillati</taxon>
        <taxon>Bacillota</taxon>
        <taxon>Bacilli</taxon>
        <taxon>Bacillales</taxon>
        <taxon>Paenibacillaceae</taxon>
        <taxon>Paenibacillus</taxon>
    </lineage>
</organism>
<dbReference type="CDD" id="cd17536">
    <property type="entry name" value="REC_YesN-like"/>
    <property type="match status" value="1"/>
</dbReference>
<keyword evidence="5" id="KW-0805">Transcription regulation</keyword>
<keyword evidence="3 8" id="KW-0597">Phosphoprotein</keyword>
<dbReference type="AlphaFoldDB" id="A0A0D5NH72"/>
<evidence type="ECO:0000256" key="8">
    <source>
        <dbReference type="PROSITE-ProRule" id="PRU00169"/>
    </source>
</evidence>
<accession>A0A0D5NH72</accession>
<dbReference type="Proteomes" id="UP000032633">
    <property type="component" value="Chromosome"/>
</dbReference>
<reference evidence="12" key="2">
    <citation type="submission" date="2015-03" db="EMBL/GenBank/DDBJ databases">
        <title>Genome sequence of Paenibacillus beijingensis strain DSM 24997T.</title>
        <authorList>
            <person name="Kwak Y."/>
            <person name="Shin J.-H."/>
        </authorList>
    </citation>
    <scope>NUCLEOTIDE SEQUENCE [LARGE SCALE GENOMIC DNA]</scope>
    <source>
        <strain evidence="12">DSM 24997</strain>
    </source>
</reference>
<dbReference type="SMART" id="SM00448">
    <property type="entry name" value="REC"/>
    <property type="match status" value="1"/>
</dbReference>
<evidence type="ECO:0000256" key="4">
    <source>
        <dbReference type="ARBA" id="ARBA00023012"/>
    </source>
</evidence>
<dbReference type="Pfam" id="PF00072">
    <property type="entry name" value="Response_reg"/>
    <property type="match status" value="1"/>
</dbReference>
<dbReference type="SUPFAM" id="SSF46689">
    <property type="entry name" value="Homeodomain-like"/>
    <property type="match status" value="2"/>
</dbReference>
<feature type="domain" description="Response regulatory" evidence="10">
    <location>
        <begin position="3"/>
        <end position="120"/>
    </location>
</feature>
<dbReference type="InterPro" id="IPR018060">
    <property type="entry name" value="HTH_AraC"/>
</dbReference>
<dbReference type="SMART" id="SM00342">
    <property type="entry name" value="HTH_ARAC"/>
    <property type="match status" value="1"/>
</dbReference>
<feature type="modified residue" description="4-aspartylphosphate" evidence="8">
    <location>
        <position position="55"/>
    </location>
</feature>
<dbReference type="GO" id="GO:0005737">
    <property type="term" value="C:cytoplasm"/>
    <property type="evidence" value="ECO:0007669"/>
    <property type="project" value="UniProtKB-SubCell"/>
</dbReference>
<evidence type="ECO:0000313" key="11">
    <source>
        <dbReference type="EMBL" id="AJY74263.1"/>
    </source>
</evidence>
<dbReference type="GO" id="GO:0003700">
    <property type="term" value="F:DNA-binding transcription factor activity"/>
    <property type="evidence" value="ECO:0007669"/>
    <property type="project" value="InterPro"/>
</dbReference>
<dbReference type="InterPro" id="IPR020449">
    <property type="entry name" value="Tscrpt_reg_AraC-type_HTH"/>
</dbReference>
<evidence type="ECO:0000256" key="2">
    <source>
        <dbReference type="ARBA" id="ARBA00022490"/>
    </source>
</evidence>
<evidence type="ECO:0000256" key="6">
    <source>
        <dbReference type="ARBA" id="ARBA00023125"/>
    </source>
</evidence>
<dbReference type="Gene3D" id="1.10.10.60">
    <property type="entry name" value="Homeodomain-like"/>
    <property type="match status" value="2"/>
</dbReference>
<dbReference type="PANTHER" id="PTHR42713:SF3">
    <property type="entry name" value="TRANSCRIPTIONAL REGULATORY PROTEIN HPTR"/>
    <property type="match status" value="1"/>
</dbReference>
<keyword evidence="4" id="KW-0902">Two-component regulatory system</keyword>
<dbReference type="STRING" id="1126833.VN24_06315"/>
<evidence type="ECO:0000259" key="9">
    <source>
        <dbReference type="PROSITE" id="PS01124"/>
    </source>
</evidence>
<sequence length="468" mass="54571">MYKLLIVDDEEEIREGLADMIDWSSLGFLVAGTFQDGKDAIYYLQEHEVDAILTDIKMTFASGLEIARYVAEHKLNAKVVLLSGFQEFVLAQEAMKYNVTHYLLKPTDLDEVSATFQKIYRQLEEEKKQIEQNWKQRQQYKTLLPMLLEQFFFNMMVGGAWGHEEIHRKLQQLGLPIHPDEGKCSIMKAEWSRPDLAARSPERRSEEIHALSVAITKEKDQVYYTCIHLGDNRLLIVAAAMGECTYDEFAKKNEQFFIHIQKSLLSLLGMSIRLDRHKVYPSLRELLHQRDFVEWGVTAADNGLSDLKELAIGVLTMMRDELQESDLEGAIRELREMQEKQPIIEWCRKMFVSVPDKESGSPENERAIIRQAKQYISEQVERGLSLSEVSRYIHLNPVYFSRLFKQETGETFSDYVTGLRMKKAMDYLRDPQYKVYEIGALIGYKNTKYFHKLFKRYTGYTPSEFRGK</sequence>
<dbReference type="Pfam" id="PF12833">
    <property type="entry name" value="HTH_18"/>
    <property type="match status" value="1"/>
</dbReference>
<dbReference type="PANTHER" id="PTHR42713">
    <property type="entry name" value="HISTIDINE KINASE-RELATED"/>
    <property type="match status" value="1"/>
</dbReference>
<dbReference type="RefSeq" id="WP_045669699.1">
    <property type="nucleotide sequence ID" value="NZ_CP011058.1"/>
</dbReference>
<dbReference type="KEGG" id="pbj:VN24_06315"/>
<dbReference type="InterPro" id="IPR051552">
    <property type="entry name" value="HptR"/>
</dbReference>
<keyword evidence="12" id="KW-1185">Reference proteome</keyword>
<dbReference type="InterPro" id="IPR009057">
    <property type="entry name" value="Homeodomain-like_sf"/>
</dbReference>
<keyword evidence="7" id="KW-0804">Transcription</keyword>
<dbReference type="PROSITE" id="PS01124">
    <property type="entry name" value="HTH_ARAC_FAMILY_2"/>
    <property type="match status" value="1"/>
</dbReference>
<dbReference type="InterPro" id="IPR001789">
    <property type="entry name" value="Sig_transdc_resp-reg_receiver"/>
</dbReference>
<dbReference type="InterPro" id="IPR018062">
    <property type="entry name" value="HTH_AraC-typ_CS"/>
</dbReference>
<name>A0A0D5NH72_9BACL</name>
<dbReference type="HOGENOM" id="CLU_000445_5_0_9"/>
<evidence type="ECO:0000259" key="10">
    <source>
        <dbReference type="PROSITE" id="PS50110"/>
    </source>
</evidence>
<keyword evidence="6" id="KW-0238">DNA-binding</keyword>
<gene>
    <name evidence="11" type="ORF">VN24_06315</name>
</gene>
<dbReference type="GO" id="GO:0000160">
    <property type="term" value="P:phosphorelay signal transduction system"/>
    <property type="evidence" value="ECO:0007669"/>
    <property type="project" value="UniProtKB-KW"/>
</dbReference>
<proteinExistence type="predicted"/>
<keyword evidence="2" id="KW-0963">Cytoplasm</keyword>
<evidence type="ECO:0008006" key="13">
    <source>
        <dbReference type="Google" id="ProtNLM"/>
    </source>
</evidence>
<evidence type="ECO:0000256" key="7">
    <source>
        <dbReference type="ARBA" id="ARBA00023163"/>
    </source>
</evidence>
<dbReference type="PATRIC" id="fig|1126833.4.peg.1371"/>
<evidence type="ECO:0000256" key="1">
    <source>
        <dbReference type="ARBA" id="ARBA00004496"/>
    </source>
</evidence>
<evidence type="ECO:0000256" key="5">
    <source>
        <dbReference type="ARBA" id="ARBA00023015"/>
    </source>
</evidence>
<dbReference type="InterPro" id="IPR011006">
    <property type="entry name" value="CheY-like_superfamily"/>
</dbReference>
<reference evidence="11 12" key="1">
    <citation type="journal article" date="2015" name="J. Biotechnol.">
        <title>Complete genome sequence of Paenibacillus beijingensis 7188(T) (=DSM 24997(T)), a novel rhizobacterium from jujube garden soil.</title>
        <authorList>
            <person name="Kwak Y."/>
            <person name="Shin J.H."/>
        </authorList>
    </citation>
    <scope>NUCLEOTIDE SEQUENCE [LARGE SCALE GENOMIC DNA]</scope>
    <source>
        <strain evidence="11 12">DSM 24997</strain>
    </source>
</reference>
<protein>
    <recommendedName>
        <fullName evidence="13">AraC family transcriptional regulator</fullName>
    </recommendedName>
</protein>
<dbReference type="PRINTS" id="PR00032">
    <property type="entry name" value="HTHARAC"/>
</dbReference>
<evidence type="ECO:0000313" key="12">
    <source>
        <dbReference type="Proteomes" id="UP000032633"/>
    </source>
</evidence>
<dbReference type="OrthoDB" id="342399at2"/>
<comment type="subcellular location">
    <subcellularLocation>
        <location evidence="1">Cytoplasm</location>
    </subcellularLocation>
</comment>
<dbReference type="SUPFAM" id="SSF52172">
    <property type="entry name" value="CheY-like"/>
    <property type="match status" value="1"/>
</dbReference>
<dbReference type="Gene3D" id="3.40.50.2300">
    <property type="match status" value="1"/>
</dbReference>
<dbReference type="PROSITE" id="PS00041">
    <property type="entry name" value="HTH_ARAC_FAMILY_1"/>
    <property type="match status" value="1"/>
</dbReference>
<dbReference type="EMBL" id="CP011058">
    <property type="protein sequence ID" value="AJY74263.1"/>
    <property type="molecule type" value="Genomic_DNA"/>
</dbReference>
<dbReference type="PROSITE" id="PS50110">
    <property type="entry name" value="RESPONSE_REGULATORY"/>
    <property type="match status" value="1"/>
</dbReference>
<evidence type="ECO:0000256" key="3">
    <source>
        <dbReference type="ARBA" id="ARBA00022553"/>
    </source>
</evidence>
<feature type="domain" description="HTH araC/xylS-type" evidence="9">
    <location>
        <begin position="370"/>
        <end position="468"/>
    </location>
</feature>